<dbReference type="SUPFAM" id="SSF51445">
    <property type="entry name" value="(Trans)glycosidases"/>
    <property type="match status" value="1"/>
</dbReference>
<dbReference type="Gene3D" id="3.20.20.80">
    <property type="entry name" value="Glycosidases"/>
    <property type="match status" value="1"/>
</dbReference>
<evidence type="ECO:0000313" key="18">
    <source>
        <dbReference type="EMBL" id="OQE26810.1"/>
    </source>
</evidence>
<evidence type="ECO:0000256" key="7">
    <source>
        <dbReference type="ARBA" id="ARBA00022837"/>
    </source>
</evidence>
<evidence type="ECO:0000259" key="17">
    <source>
        <dbReference type="SMART" id="SM00642"/>
    </source>
</evidence>
<evidence type="ECO:0000256" key="12">
    <source>
        <dbReference type="PIRSR" id="PIRSR001024-1"/>
    </source>
</evidence>
<dbReference type="InterPro" id="IPR006047">
    <property type="entry name" value="GH13_cat_dom"/>
</dbReference>
<dbReference type="CDD" id="cd11319">
    <property type="entry name" value="AmyAc_euk_AmyA"/>
    <property type="match status" value="1"/>
</dbReference>
<evidence type="ECO:0000256" key="10">
    <source>
        <dbReference type="ARBA" id="ARBA00023277"/>
    </source>
</evidence>
<dbReference type="Pfam" id="PF09260">
    <property type="entry name" value="A_amylase_dom_C"/>
    <property type="match status" value="1"/>
</dbReference>
<dbReference type="Proteomes" id="UP000191285">
    <property type="component" value="Unassembled WGS sequence"/>
</dbReference>
<evidence type="ECO:0000313" key="19">
    <source>
        <dbReference type="Proteomes" id="UP000191285"/>
    </source>
</evidence>
<evidence type="ECO:0000256" key="16">
    <source>
        <dbReference type="SAM" id="SignalP"/>
    </source>
</evidence>
<evidence type="ECO:0000256" key="1">
    <source>
        <dbReference type="ARBA" id="ARBA00000548"/>
    </source>
</evidence>
<feature type="disulfide bond" evidence="14">
    <location>
        <begin position="269"/>
        <end position="311"/>
    </location>
</feature>
<evidence type="ECO:0000256" key="13">
    <source>
        <dbReference type="PIRSR" id="PIRSR001024-2"/>
    </source>
</evidence>
<keyword evidence="9" id="KW-0325">Glycoprotein</keyword>
<feature type="active site" description="Nucleophile" evidence="12">
    <location>
        <position position="235"/>
    </location>
</feature>
<evidence type="ECO:0000256" key="15">
    <source>
        <dbReference type="PIRSR" id="PIRSR001024-5"/>
    </source>
</evidence>
<keyword evidence="5" id="KW-0479">Metal-binding</keyword>
<feature type="signal peptide" evidence="16">
    <location>
        <begin position="1"/>
        <end position="25"/>
    </location>
</feature>
<gene>
    <name evidence="18" type="ORF">PENSTE_c005G08260</name>
</gene>
<keyword evidence="8 14" id="KW-1015">Disulfide bond</keyword>
<feature type="disulfide bond" evidence="14">
    <location>
        <begin position="179"/>
        <end position="193"/>
    </location>
</feature>
<feature type="domain" description="Glycosyl hydrolase family 13 catalytic" evidence="17">
    <location>
        <begin position="38"/>
        <end position="397"/>
    </location>
</feature>
<feature type="binding site" evidence="15">
    <location>
        <position position="372"/>
    </location>
    <ligand>
        <name>substrate</name>
    </ligand>
</feature>
<accession>A0A1V6TLK6</accession>
<evidence type="ECO:0000256" key="4">
    <source>
        <dbReference type="ARBA" id="ARBA00012595"/>
    </source>
</evidence>
<dbReference type="GO" id="GO:0004556">
    <property type="term" value="F:alpha-amylase activity"/>
    <property type="evidence" value="ECO:0007669"/>
    <property type="project" value="UniProtKB-EC"/>
</dbReference>
<keyword evidence="11" id="KW-0326">Glycosidase</keyword>
<dbReference type="SMART" id="SM00642">
    <property type="entry name" value="Aamy"/>
    <property type="match status" value="1"/>
</dbReference>
<feature type="active site" description="Proton donor" evidence="12">
    <location>
        <position position="259"/>
    </location>
</feature>
<dbReference type="InterPro" id="IPR017853">
    <property type="entry name" value="GH"/>
</dbReference>
<feature type="binding site" evidence="15">
    <location>
        <position position="325"/>
    </location>
    <ligand>
        <name>substrate</name>
    </ligand>
</feature>
<comment type="cofactor">
    <cofactor evidence="2">
        <name>Ca(2+)</name>
        <dbReference type="ChEBI" id="CHEBI:29108"/>
    </cofactor>
</comment>
<proteinExistence type="inferred from homology"/>
<sequence>MRPKANMNFVAGVLALSCAVESSVAAGIAEWKSRSVYQTMTDRFARTDGSTVSSCNTTAGLYCGGTWKGTIDKLDYIQGMGFDAVMISPIVENVEGRVSYGEAYHGYWPTDIYSLNSHFGTKQDLLDLSDAVHSRGMYLMMDTVVNNMAYITNGSNPATNIDYSSFTPFNNSDYFHPYCKITDWNNYTNAQLCQTGDKIVPLPDLFTEHEDVQSMLQDWAHDMVKTYSIDGLRIDAAKHVSPGFLHNFDNSMGEFMTGEVLDQSVNTICTYQRKYIESVPNYPVYYAMLQAFTNGNISTLAEKIIEMKAACPDVTGLVSFSENHDVERIASFNDDIALAKNILAFTILFDGVPMIYQGQEQHLKGSGTPLNRQALWLSGYDTDSVLYKLIAKLNTIRKHAQVIDDNYVNIPSRAVFEGGSELALVKGTEGLQVLSVLSNQGSAGKPYKLSLPYSFNAGTEVTEIFTCKKYTSNNQGEIQLDMDAGEPRVFFPTKYMTGSGLCGYSAANVTLAGLKTGKAYGTSQGNQARQISSLAVSLPMVLLVSLSIGNLF</sequence>
<keyword evidence="10" id="KW-0119">Carbohydrate metabolism</keyword>
<protein>
    <recommendedName>
        <fullName evidence="4">alpha-amylase</fullName>
        <ecNumber evidence="4">3.2.1.1</ecNumber>
    </recommendedName>
</protein>
<dbReference type="PANTHER" id="PTHR10357:SF220">
    <property type="entry name" value="ALPHA-AMYLASE"/>
    <property type="match status" value="1"/>
</dbReference>
<feature type="binding site" evidence="15">
    <location>
        <position position="233"/>
    </location>
    <ligand>
        <name>substrate</name>
    </ligand>
</feature>
<evidence type="ECO:0000256" key="5">
    <source>
        <dbReference type="ARBA" id="ARBA00022723"/>
    </source>
</evidence>
<evidence type="ECO:0000256" key="14">
    <source>
        <dbReference type="PIRSR" id="PIRSR001024-4"/>
    </source>
</evidence>
<evidence type="ECO:0000256" key="8">
    <source>
        <dbReference type="ARBA" id="ARBA00023157"/>
    </source>
</evidence>
<dbReference type="Gene3D" id="2.60.40.1180">
    <property type="entry name" value="Golgi alpha-mannosidase II"/>
    <property type="match status" value="1"/>
</dbReference>
<feature type="site" description="Transition state stabilizer" evidence="13">
    <location>
        <position position="325"/>
    </location>
</feature>
<comment type="catalytic activity">
    <reaction evidence="1">
        <text>Endohydrolysis of (1-&gt;4)-alpha-D-glucosidic linkages in polysaccharides containing three or more (1-&gt;4)-alpha-linked D-glucose units.</text>
        <dbReference type="EC" id="3.2.1.1"/>
    </reaction>
</comment>
<dbReference type="GO" id="GO:0005509">
    <property type="term" value="F:calcium ion binding"/>
    <property type="evidence" value="ECO:0007669"/>
    <property type="project" value="InterPro"/>
</dbReference>
<dbReference type="FunFam" id="3.20.20.80:FF:000120">
    <property type="entry name" value="Alpha-amylase A"/>
    <property type="match status" value="1"/>
</dbReference>
<dbReference type="InterPro" id="IPR013777">
    <property type="entry name" value="A-amylase-like"/>
</dbReference>
<organism evidence="18 19">
    <name type="scientific">Penicillium steckii</name>
    <dbReference type="NCBI Taxonomy" id="303698"/>
    <lineage>
        <taxon>Eukaryota</taxon>
        <taxon>Fungi</taxon>
        <taxon>Dikarya</taxon>
        <taxon>Ascomycota</taxon>
        <taxon>Pezizomycotina</taxon>
        <taxon>Eurotiomycetes</taxon>
        <taxon>Eurotiomycetidae</taxon>
        <taxon>Eurotiales</taxon>
        <taxon>Aspergillaceae</taxon>
        <taxon>Penicillium</taxon>
    </lineage>
</organism>
<name>A0A1V6TLK6_9EURO</name>
<dbReference type="SUPFAM" id="SSF51011">
    <property type="entry name" value="Glycosyl hydrolase domain"/>
    <property type="match status" value="1"/>
</dbReference>
<dbReference type="PANTHER" id="PTHR10357">
    <property type="entry name" value="ALPHA-AMYLASE FAMILY MEMBER"/>
    <property type="match status" value="1"/>
</dbReference>
<keyword evidence="7" id="KW-0106">Calcium</keyword>
<comment type="caution">
    <text evidence="18">The sequence shown here is derived from an EMBL/GenBank/DDBJ whole genome shotgun (WGS) entry which is preliminary data.</text>
</comment>
<evidence type="ECO:0000256" key="11">
    <source>
        <dbReference type="ARBA" id="ARBA00023295"/>
    </source>
</evidence>
<evidence type="ECO:0000256" key="2">
    <source>
        <dbReference type="ARBA" id="ARBA00001913"/>
    </source>
</evidence>
<dbReference type="STRING" id="303698.A0A1V6TLK6"/>
<feature type="binding site" evidence="15">
    <location>
        <position position="108"/>
    </location>
    <ligand>
        <name>substrate</name>
    </ligand>
</feature>
<feature type="disulfide bond" evidence="14">
    <location>
        <begin position="467"/>
        <end position="502"/>
    </location>
</feature>
<dbReference type="InterPro" id="IPR015340">
    <property type="entry name" value="A_amylase_C_dom"/>
</dbReference>
<evidence type="ECO:0000256" key="3">
    <source>
        <dbReference type="ARBA" id="ARBA00008061"/>
    </source>
</evidence>
<dbReference type="PROSITE" id="PS51257">
    <property type="entry name" value="PROKAR_LIPOPROTEIN"/>
    <property type="match status" value="1"/>
</dbReference>
<reference evidence="19" key="1">
    <citation type="journal article" date="2017" name="Nat. Microbiol.">
        <title>Global analysis of biosynthetic gene clusters reveals vast potential of secondary metabolite production in Penicillium species.</title>
        <authorList>
            <person name="Nielsen J.C."/>
            <person name="Grijseels S."/>
            <person name="Prigent S."/>
            <person name="Ji B."/>
            <person name="Dainat J."/>
            <person name="Nielsen K.F."/>
            <person name="Frisvad J.C."/>
            <person name="Workman M."/>
            <person name="Nielsen J."/>
        </authorList>
    </citation>
    <scope>NUCLEOTIDE SEQUENCE [LARGE SCALE GENOMIC DNA]</scope>
    <source>
        <strain evidence="19">IBT 24891</strain>
    </source>
</reference>
<dbReference type="GO" id="GO:0016052">
    <property type="term" value="P:carbohydrate catabolic process"/>
    <property type="evidence" value="ECO:0007669"/>
    <property type="project" value="InterPro"/>
</dbReference>
<dbReference type="Pfam" id="PF00128">
    <property type="entry name" value="Alpha-amylase"/>
    <property type="match status" value="1"/>
</dbReference>
<keyword evidence="19" id="KW-1185">Reference proteome</keyword>
<dbReference type="AlphaFoldDB" id="A0A1V6TLK6"/>
<dbReference type="PIRSF" id="PIRSF001024">
    <property type="entry name" value="Alph-amyl_fung"/>
    <property type="match status" value="1"/>
</dbReference>
<dbReference type="InterPro" id="IPR013780">
    <property type="entry name" value="Glyco_hydro_b"/>
</dbReference>
<evidence type="ECO:0000256" key="6">
    <source>
        <dbReference type="ARBA" id="ARBA00022801"/>
    </source>
</evidence>
<keyword evidence="6" id="KW-0378">Hydrolase</keyword>
<dbReference type="EC" id="3.2.1.1" evidence="4"/>
<evidence type="ECO:0000256" key="9">
    <source>
        <dbReference type="ARBA" id="ARBA00023180"/>
    </source>
</evidence>
<dbReference type="EMBL" id="MLKD01000005">
    <property type="protein sequence ID" value="OQE26810.1"/>
    <property type="molecule type" value="Genomic_DNA"/>
</dbReference>
<feature type="chain" id="PRO_5010695078" description="alpha-amylase" evidence="16">
    <location>
        <begin position="26"/>
        <end position="552"/>
    </location>
</feature>
<dbReference type="OrthoDB" id="204980at2759"/>
<feature type="disulfide bond" evidence="14">
    <location>
        <begin position="55"/>
        <end position="63"/>
    </location>
</feature>
<keyword evidence="16" id="KW-0732">Signal</keyword>
<comment type="similarity">
    <text evidence="3">Belongs to the glycosyl hydrolase 13 family.</text>
</comment>